<feature type="compositionally biased region" description="Basic and acidic residues" evidence="1">
    <location>
        <begin position="180"/>
        <end position="196"/>
    </location>
</feature>
<feature type="compositionally biased region" description="Low complexity" evidence="1">
    <location>
        <begin position="144"/>
        <end position="157"/>
    </location>
</feature>
<dbReference type="OrthoDB" id="4525115at2759"/>
<evidence type="ECO:0000256" key="1">
    <source>
        <dbReference type="SAM" id="MobiDB-lite"/>
    </source>
</evidence>
<comment type="caution">
    <text evidence="2">The sequence shown here is derived from an EMBL/GenBank/DDBJ whole genome shotgun (WGS) entry which is preliminary data.</text>
</comment>
<dbReference type="RefSeq" id="XP_045952491.1">
    <property type="nucleotide sequence ID" value="XM_046108264.1"/>
</dbReference>
<dbReference type="EMBL" id="JAGPXC010000010">
    <property type="protein sequence ID" value="KAH6645977.1"/>
    <property type="molecule type" value="Genomic_DNA"/>
</dbReference>
<keyword evidence="3" id="KW-1185">Reference proteome</keyword>
<evidence type="ECO:0000313" key="3">
    <source>
        <dbReference type="Proteomes" id="UP000758603"/>
    </source>
</evidence>
<feature type="compositionally biased region" description="Pro residues" evidence="1">
    <location>
        <begin position="131"/>
        <end position="143"/>
    </location>
</feature>
<dbReference type="Proteomes" id="UP000758603">
    <property type="component" value="Unassembled WGS sequence"/>
</dbReference>
<dbReference type="AlphaFoldDB" id="A0A9P8UBF2"/>
<gene>
    <name evidence="2" type="ORF">BKA67DRAFT_663850</name>
</gene>
<organism evidence="2 3">
    <name type="scientific">Truncatella angustata</name>
    <dbReference type="NCBI Taxonomy" id="152316"/>
    <lineage>
        <taxon>Eukaryota</taxon>
        <taxon>Fungi</taxon>
        <taxon>Dikarya</taxon>
        <taxon>Ascomycota</taxon>
        <taxon>Pezizomycotina</taxon>
        <taxon>Sordariomycetes</taxon>
        <taxon>Xylariomycetidae</taxon>
        <taxon>Amphisphaeriales</taxon>
        <taxon>Sporocadaceae</taxon>
        <taxon>Truncatella</taxon>
    </lineage>
</organism>
<proteinExistence type="predicted"/>
<accession>A0A9P8UBF2</accession>
<name>A0A9P8UBF2_9PEZI</name>
<dbReference type="GeneID" id="70137155"/>
<evidence type="ECO:0000313" key="2">
    <source>
        <dbReference type="EMBL" id="KAH6645977.1"/>
    </source>
</evidence>
<reference evidence="2" key="1">
    <citation type="journal article" date="2021" name="Nat. Commun.">
        <title>Genetic determinants of endophytism in the Arabidopsis root mycobiome.</title>
        <authorList>
            <person name="Mesny F."/>
            <person name="Miyauchi S."/>
            <person name="Thiergart T."/>
            <person name="Pickel B."/>
            <person name="Atanasova L."/>
            <person name="Karlsson M."/>
            <person name="Huettel B."/>
            <person name="Barry K.W."/>
            <person name="Haridas S."/>
            <person name="Chen C."/>
            <person name="Bauer D."/>
            <person name="Andreopoulos W."/>
            <person name="Pangilinan J."/>
            <person name="LaButti K."/>
            <person name="Riley R."/>
            <person name="Lipzen A."/>
            <person name="Clum A."/>
            <person name="Drula E."/>
            <person name="Henrissat B."/>
            <person name="Kohler A."/>
            <person name="Grigoriev I.V."/>
            <person name="Martin F.M."/>
            <person name="Hacquard S."/>
        </authorList>
    </citation>
    <scope>NUCLEOTIDE SEQUENCE</scope>
    <source>
        <strain evidence="2">MPI-SDFR-AT-0073</strain>
    </source>
</reference>
<protein>
    <submittedName>
        <fullName evidence="2">Uncharacterized protein</fullName>
    </submittedName>
</protein>
<feature type="region of interest" description="Disordered" evidence="1">
    <location>
        <begin position="58"/>
        <end position="202"/>
    </location>
</feature>
<sequence length="223" mass="24177">MNKNWGDRADKDLFFTILSVKNIGVISGAEWTAIGNHMRSMGYGFTNEGCRQHFQGLRRAQNKAETNGTVAESPRKNDPTLNPITRRPGPGRGRPRKQPLTPVENPGQDGAALTGVAGVPYEEEVQQQQLPLPPPPPPPPDAAPPVDDAIADDLPLPLTIPAQEPTSLELVTGEDDLDEQPAKRPRLDDPSDHLDDPAGLALDDNNVDVLVDHELDHGYFGEA</sequence>